<evidence type="ECO:0000313" key="1">
    <source>
        <dbReference type="EMBL" id="KAB1082579.1"/>
    </source>
</evidence>
<evidence type="ECO:0000313" key="2">
    <source>
        <dbReference type="Proteomes" id="UP000386575"/>
    </source>
</evidence>
<organism evidence="1 2">
    <name type="scientific">Neorhizobium galegae</name>
    <name type="common">Rhizobium galegae</name>
    <dbReference type="NCBI Taxonomy" id="399"/>
    <lineage>
        <taxon>Bacteria</taxon>
        <taxon>Pseudomonadati</taxon>
        <taxon>Pseudomonadota</taxon>
        <taxon>Alphaproteobacteria</taxon>
        <taxon>Hyphomicrobiales</taxon>
        <taxon>Rhizobiaceae</taxon>
        <taxon>Rhizobium/Agrobacterium group</taxon>
        <taxon>Neorhizobium</taxon>
    </lineage>
</organism>
<comment type="caution">
    <text evidence="1">The sequence shown here is derived from an EMBL/GenBank/DDBJ whole genome shotgun (WGS) entry which is preliminary data.</text>
</comment>
<dbReference type="AlphaFoldDB" id="A0A6A1TLK3"/>
<sequence>MKSIFANSFDAESAATAAIEVFGNEAATAVAYCALDAWTERRDDDYKFWFNVFSRLTGLPATSSTH</sequence>
<name>A0A6A1TLK3_NEOGA</name>
<proteinExistence type="predicted"/>
<dbReference type="EMBL" id="VZUL01000004">
    <property type="protein sequence ID" value="KAB1082579.1"/>
    <property type="molecule type" value="Genomic_DNA"/>
</dbReference>
<protein>
    <submittedName>
        <fullName evidence="1">Uncharacterized protein</fullName>
    </submittedName>
</protein>
<accession>A0A6A1TLK3</accession>
<dbReference type="Proteomes" id="UP000386575">
    <property type="component" value="Unassembled WGS sequence"/>
</dbReference>
<gene>
    <name evidence="1" type="ORF">F4V91_32020</name>
</gene>
<reference evidence="1 2" key="1">
    <citation type="submission" date="2019-09" db="EMBL/GenBank/DDBJ databases">
        <title>Genome sequencing of Ng87 strain.</title>
        <authorList>
            <person name="Karasev E.S."/>
            <person name="Andronov E."/>
        </authorList>
    </citation>
    <scope>NUCLEOTIDE SEQUENCE [LARGE SCALE GENOMIC DNA]</scope>
    <source>
        <strain evidence="1 2">Ng87</strain>
    </source>
</reference>